<evidence type="ECO:0000313" key="3">
    <source>
        <dbReference type="Proteomes" id="UP000596742"/>
    </source>
</evidence>
<keyword evidence="3" id="KW-1185">Reference proteome</keyword>
<dbReference type="Proteomes" id="UP000596742">
    <property type="component" value="Unassembled WGS sequence"/>
</dbReference>
<name>A0A8B6F4I0_MYTGA</name>
<protein>
    <submittedName>
        <fullName evidence="2">Uncharacterized protein</fullName>
    </submittedName>
</protein>
<comment type="caution">
    <text evidence="2">The sequence shown here is derived from an EMBL/GenBank/DDBJ whole genome shotgun (WGS) entry which is preliminary data.</text>
</comment>
<gene>
    <name evidence="2" type="ORF">MGAL_10B062975</name>
</gene>
<accession>A0A8B6F4I0</accession>
<evidence type="ECO:0000256" key="1">
    <source>
        <dbReference type="SAM" id="MobiDB-lite"/>
    </source>
</evidence>
<sequence length="131" mass="14518">MQNIEDEIVEPSSSTENTKNDNLDDTIPYGLGESDSDDGGDHEILEESSEDSNVIPSDEDLSLSDEDIAEIESGHEEVEQEIAHPGFTMCWDNVGKRVTTRNPSEDKKNVFLPSPGKFVVSKEIQETLVSY</sequence>
<feature type="region of interest" description="Disordered" evidence="1">
    <location>
        <begin position="1"/>
        <end position="62"/>
    </location>
</feature>
<dbReference type="AlphaFoldDB" id="A0A8B6F4I0"/>
<organism evidence="2 3">
    <name type="scientific">Mytilus galloprovincialis</name>
    <name type="common">Mediterranean mussel</name>
    <dbReference type="NCBI Taxonomy" id="29158"/>
    <lineage>
        <taxon>Eukaryota</taxon>
        <taxon>Metazoa</taxon>
        <taxon>Spiralia</taxon>
        <taxon>Lophotrochozoa</taxon>
        <taxon>Mollusca</taxon>
        <taxon>Bivalvia</taxon>
        <taxon>Autobranchia</taxon>
        <taxon>Pteriomorphia</taxon>
        <taxon>Mytilida</taxon>
        <taxon>Mytiloidea</taxon>
        <taxon>Mytilidae</taxon>
        <taxon>Mytilinae</taxon>
        <taxon>Mytilus</taxon>
    </lineage>
</organism>
<reference evidence="2" key="1">
    <citation type="submission" date="2018-11" db="EMBL/GenBank/DDBJ databases">
        <authorList>
            <person name="Alioto T."/>
            <person name="Alioto T."/>
        </authorList>
    </citation>
    <scope>NUCLEOTIDE SEQUENCE</scope>
</reference>
<proteinExistence type="predicted"/>
<evidence type="ECO:0000313" key="2">
    <source>
        <dbReference type="EMBL" id="VDI43069.1"/>
    </source>
</evidence>
<dbReference type="EMBL" id="UYJE01006109">
    <property type="protein sequence ID" value="VDI43069.1"/>
    <property type="molecule type" value="Genomic_DNA"/>
</dbReference>